<reference evidence="12 15" key="3">
    <citation type="journal article" date="2020" name="J. Nat. Prod.">
        <title>Genomics-Metabolomics Profiling Disclosed Marine Vibrio spartinae 3.6 as a Producer of a New Branched Side Chain Prodigiosin.</title>
        <authorList>
            <person name="Vitale G.A."/>
            <person name="Sciarretta M."/>
            <person name="Palma Esposito F."/>
            <person name="January G.G."/>
            <person name="Giaccio M."/>
            <person name="Bunk B."/>
            <person name="Sproer C."/>
            <person name="Bajerski F."/>
            <person name="Power D."/>
            <person name="Festa C."/>
            <person name="Monti M.C."/>
            <person name="D'Auria M.V."/>
            <person name="de Pascale D."/>
        </authorList>
    </citation>
    <scope>NUCLEOTIDE SEQUENCE [LARGE SCALE GENOMIC DNA]</scope>
    <source>
        <strain evidence="12 15">3.6</strain>
    </source>
</reference>
<dbReference type="PRINTS" id="PR01506">
    <property type="entry name" value="TATBPROTEIN"/>
</dbReference>
<keyword evidence="3 9" id="KW-1003">Cell membrane</keyword>
<evidence type="ECO:0000256" key="9">
    <source>
        <dbReference type="HAMAP-Rule" id="MF_00237"/>
    </source>
</evidence>
<comment type="function">
    <text evidence="9">Part of the twin-arginine translocation (Tat) system that transports large folded proteins containing a characteristic twin-arginine motif in their signal peptide across membranes. Together with TatC, TatB is part of a receptor directly interacting with Tat signal peptides. TatB may form an oligomeric binding site that transiently accommodates folded Tat precursor proteins before their translocation.</text>
</comment>
<evidence type="ECO:0000256" key="10">
    <source>
        <dbReference type="SAM" id="MobiDB-lite"/>
    </source>
</evidence>
<evidence type="ECO:0000256" key="7">
    <source>
        <dbReference type="ARBA" id="ARBA00023010"/>
    </source>
</evidence>
<feature type="transmembrane region" description="Helical" evidence="11">
    <location>
        <begin position="6"/>
        <end position="25"/>
    </location>
</feature>
<comment type="similarity">
    <text evidence="9">Belongs to the TatB family.</text>
</comment>
<feature type="region of interest" description="Disordered" evidence="10">
    <location>
        <begin position="60"/>
        <end position="107"/>
    </location>
</feature>
<dbReference type="Pfam" id="PF02416">
    <property type="entry name" value="TatA_B_E"/>
    <property type="match status" value="1"/>
</dbReference>
<dbReference type="GO" id="GO:0033281">
    <property type="term" value="C:TAT protein transport complex"/>
    <property type="evidence" value="ECO:0007669"/>
    <property type="project" value="UniProtKB-UniRule"/>
</dbReference>
<dbReference type="Proteomes" id="UP000515264">
    <property type="component" value="Chromosome 1"/>
</dbReference>
<evidence type="ECO:0000256" key="11">
    <source>
        <dbReference type="SAM" id="Phobius"/>
    </source>
</evidence>
<reference evidence="13 14" key="1">
    <citation type="submission" date="2016-12" db="EMBL/GenBank/DDBJ databases">
        <authorList>
            <person name="Song W.-J."/>
            <person name="Kurnit D.M."/>
        </authorList>
    </citation>
    <scope>NUCLEOTIDE SEQUENCE [LARGE SCALE GENOMIC DNA]</scope>
    <source>
        <strain evidence="13 14">CECT 9026</strain>
    </source>
</reference>
<dbReference type="Proteomes" id="UP000184774">
    <property type="component" value="Unassembled WGS sequence"/>
</dbReference>
<gene>
    <name evidence="9 13" type="primary">tatB</name>
    <name evidence="13" type="ORF">VSP9026_04026</name>
    <name evidence="12" type="ORF">Vspart_03290</name>
</gene>
<dbReference type="InterPro" id="IPR018448">
    <property type="entry name" value="TatB"/>
</dbReference>
<evidence type="ECO:0000313" key="14">
    <source>
        <dbReference type="Proteomes" id="UP000184774"/>
    </source>
</evidence>
<evidence type="ECO:0000256" key="3">
    <source>
        <dbReference type="ARBA" id="ARBA00022475"/>
    </source>
</evidence>
<organism evidence="13 14">
    <name type="scientific">Vibrio spartinae</name>
    <dbReference type="NCBI Taxonomy" id="1918945"/>
    <lineage>
        <taxon>Bacteria</taxon>
        <taxon>Pseudomonadati</taxon>
        <taxon>Pseudomonadota</taxon>
        <taxon>Gammaproteobacteria</taxon>
        <taxon>Vibrionales</taxon>
        <taxon>Vibrionaceae</taxon>
        <taxon>Vibrio</taxon>
    </lineage>
</organism>
<dbReference type="Gene3D" id="1.20.5.3310">
    <property type="match status" value="1"/>
</dbReference>
<evidence type="ECO:0000256" key="2">
    <source>
        <dbReference type="ARBA" id="ARBA00022448"/>
    </source>
</evidence>
<accession>A0A1N6M9Z2</accession>
<dbReference type="GO" id="GO:0043953">
    <property type="term" value="P:protein transport by the Tat complex"/>
    <property type="evidence" value="ECO:0007669"/>
    <property type="project" value="UniProtKB-UniRule"/>
</dbReference>
<dbReference type="RefSeq" id="WP_074374679.1">
    <property type="nucleotide sequence ID" value="NZ_AP024907.1"/>
</dbReference>
<dbReference type="HAMAP" id="MF_00237">
    <property type="entry name" value="TatB"/>
    <property type="match status" value="1"/>
</dbReference>
<comment type="subunit">
    <text evidence="9">The Tat system comprises two distinct complexes: a TatABC complex, containing multiple copies of TatA, TatB and TatC subunits, and a separate TatA complex, containing only TatA subunits. Substrates initially bind to the TatABC complex, which probably triggers association of the separate TatA complex to form the active translocon.</text>
</comment>
<dbReference type="EMBL" id="FSSB01000028">
    <property type="protein sequence ID" value="SIO96244.1"/>
    <property type="molecule type" value="Genomic_DNA"/>
</dbReference>
<keyword evidence="2 9" id="KW-0813">Transport</keyword>
<evidence type="ECO:0000256" key="8">
    <source>
        <dbReference type="ARBA" id="ARBA00023136"/>
    </source>
</evidence>
<name>A0A1N6M9Z2_9VIBR</name>
<dbReference type="PANTHER" id="PTHR33162:SF1">
    <property type="entry name" value="SEC-INDEPENDENT PROTEIN TRANSLOCASE PROTEIN TATA, CHLOROPLASTIC"/>
    <property type="match status" value="1"/>
</dbReference>
<dbReference type="NCBIfam" id="TIGR01410">
    <property type="entry name" value="tatB"/>
    <property type="match status" value="1"/>
</dbReference>
<keyword evidence="15" id="KW-1185">Reference proteome</keyword>
<reference evidence="12" key="2">
    <citation type="submission" date="2019-11" db="EMBL/GenBank/DDBJ databases">
        <authorList>
            <person name="January G."/>
            <person name="Bunk B."/>
        </authorList>
    </citation>
    <scope>NUCLEOTIDE SEQUENCE</scope>
    <source>
        <strain evidence="12">3.6</strain>
    </source>
</reference>
<evidence type="ECO:0000256" key="5">
    <source>
        <dbReference type="ARBA" id="ARBA00022927"/>
    </source>
</evidence>
<evidence type="ECO:0000313" key="12">
    <source>
        <dbReference type="EMBL" id="QMV15918.1"/>
    </source>
</evidence>
<keyword evidence="8 9" id="KW-0472">Membrane</keyword>
<evidence type="ECO:0000313" key="15">
    <source>
        <dbReference type="Proteomes" id="UP000515264"/>
    </source>
</evidence>
<comment type="subcellular location">
    <subcellularLocation>
        <location evidence="9">Cell membrane</location>
        <topology evidence="9">Single-pass membrane protein</topology>
    </subcellularLocation>
    <subcellularLocation>
        <location evidence="1">Membrane</location>
        <topology evidence="1">Single-pass membrane protein</topology>
    </subcellularLocation>
</comment>
<keyword evidence="5 9" id="KW-0653">Protein transport</keyword>
<feature type="compositionally biased region" description="Basic and acidic residues" evidence="10">
    <location>
        <begin position="79"/>
        <end position="107"/>
    </location>
</feature>
<evidence type="ECO:0000313" key="13">
    <source>
        <dbReference type="EMBL" id="SIO96244.1"/>
    </source>
</evidence>
<sequence>MFDIGFWELVLISVIALVVLGPERLPQAIRSLARLIASVKKVANHVQHELSQELQIEELKDNHQQAEQMKANDPFPELHQSHESVDTPIRDVEQPPTDDKSAEKPSE</sequence>
<dbReference type="GO" id="GO:0008320">
    <property type="term" value="F:protein transmembrane transporter activity"/>
    <property type="evidence" value="ECO:0007669"/>
    <property type="project" value="UniProtKB-UniRule"/>
</dbReference>
<keyword evidence="4 9" id="KW-0812">Transmembrane</keyword>
<protein>
    <recommendedName>
        <fullName evidence="9">Sec-independent protein translocase protein TatB</fullName>
    </recommendedName>
</protein>
<dbReference type="EMBL" id="CP046268">
    <property type="protein sequence ID" value="QMV15918.1"/>
    <property type="molecule type" value="Genomic_DNA"/>
</dbReference>
<dbReference type="PANTHER" id="PTHR33162">
    <property type="entry name" value="SEC-INDEPENDENT PROTEIN TRANSLOCASE PROTEIN TATA, CHLOROPLASTIC"/>
    <property type="match status" value="1"/>
</dbReference>
<keyword evidence="7 9" id="KW-0811">Translocation</keyword>
<evidence type="ECO:0000256" key="6">
    <source>
        <dbReference type="ARBA" id="ARBA00022989"/>
    </source>
</evidence>
<keyword evidence="6 9" id="KW-1133">Transmembrane helix</keyword>
<evidence type="ECO:0000256" key="4">
    <source>
        <dbReference type="ARBA" id="ARBA00022692"/>
    </source>
</evidence>
<evidence type="ECO:0000256" key="1">
    <source>
        <dbReference type="ARBA" id="ARBA00004167"/>
    </source>
</evidence>
<dbReference type="OrthoDB" id="9816005at2"/>
<proteinExistence type="inferred from homology"/>
<dbReference type="InterPro" id="IPR003369">
    <property type="entry name" value="TatA/B/E"/>
</dbReference>
<dbReference type="AlphaFoldDB" id="A0A1N6M9Z2"/>